<dbReference type="EMBL" id="ML978756">
    <property type="protein sequence ID" value="KAF2083826.1"/>
    <property type="molecule type" value="Genomic_DNA"/>
</dbReference>
<keyword evidence="7" id="KW-0694">RNA-binding</keyword>
<dbReference type="GO" id="GO:0000177">
    <property type="term" value="C:cytoplasmic exosome (RNase complex)"/>
    <property type="evidence" value="ECO:0007669"/>
    <property type="project" value="TreeGrafter"/>
</dbReference>
<dbReference type="InterPro" id="IPR050590">
    <property type="entry name" value="Exosome_comp_Rrp42_subfam"/>
</dbReference>
<organism evidence="12 13">
    <name type="scientific">Saccharata proteae CBS 121410</name>
    <dbReference type="NCBI Taxonomy" id="1314787"/>
    <lineage>
        <taxon>Eukaryota</taxon>
        <taxon>Fungi</taxon>
        <taxon>Dikarya</taxon>
        <taxon>Ascomycota</taxon>
        <taxon>Pezizomycotina</taxon>
        <taxon>Dothideomycetes</taxon>
        <taxon>Dothideomycetes incertae sedis</taxon>
        <taxon>Botryosphaeriales</taxon>
        <taxon>Saccharataceae</taxon>
        <taxon>Saccharata</taxon>
    </lineage>
</organism>
<dbReference type="Gene3D" id="3.30.230.70">
    <property type="entry name" value="GHMP Kinase, N-terminal domain"/>
    <property type="match status" value="1"/>
</dbReference>
<feature type="compositionally biased region" description="Low complexity" evidence="10">
    <location>
        <begin position="1"/>
        <end position="19"/>
    </location>
</feature>
<dbReference type="GO" id="GO:0000176">
    <property type="term" value="C:nuclear exosome (RNase complex)"/>
    <property type="evidence" value="ECO:0007669"/>
    <property type="project" value="UniProtKB-ARBA"/>
</dbReference>
<keyword evidence="4" id="KW-0963">Cytoplasm</keyword>
<dbReference type="Pfam" id="PF01138">
    <property type="entry name" value="RNase_PH"/>
    <property type="match status" value="1"/>
</dbReference>
<dbReference type="SUPFAM" id="SSF54211">
    <property type="entry name" value="Ribosomal protein S5 domain 2-like"/>
    <property type="match status" value="1"/>
</dbReference>
<dbReference type="InterPro" id="IPR036345">
    <property type="entry name" value="ExoRNase_PH_dom2_sf"/>
</dbReference>
<keyword evidence="12" id="KW-0689">Ribosomal protein</keyword>
<evidence type="ECO:0000256" key="7">
    <source>
        <dbReference type="ARBA" id="ARBA00022884"/>
    </source>
</evidence>
<dbReference type="GO" id="GO:0016075">
    <property type="term" value="P:rRNA catabolic process"/>
    <property type="evidence" value="ECO:0007669"/>
    <property type="project" value="TreeGrafter"/>
</dbReference>
<feature type="region of interest" description="Disordered" evidence="10">
    <location>
        <begin position="45"/>
        <end position="80"/>
    </location>
</feature>
<proteinExistence type="inferred from homology"/>
<protein>
    <recommendedName>
        <fullName evidence="9">Ribosomal RNA-processing protein 43</fullName>
    </recommendedName>
</protein>
<keyword evidence="5" id="KW-0698">rRNA processing</keyword>
<keyword evidence="12" id="KW-0687">Ribonucleoprotein</keyword>
<dbReference type="GO" id="GO:0071028">
    <property type="term" value="P:nuclear mRNA surveillance"/>
    <property type="evidence" value="ECO:0007669"/>
    <property type="project" value="TreeGrafter"/>
</dbReference>
<evidence type="ECO:0000256" key="5">
    <source>
        <dbReference type="ARBA" id="ARBA00022552"/>
    </source>
</evidence>
<dbReference type="GO" id="GO:0005840">
    <property type="term" value="C:ribosome"/>
    <property type="evidence" value="ECO:0007669"/>
    <property type="project" value="UniProtKB-KW"/>
</dbReference>
<feature type="domain" description="Exoribonuclease phosphorolytic" evidence="11">
    <location>
        <begin position="75"/>
        <end position="263"/>
    </location>
</feature>
<evidence type="ECO:0000256" key="3">
    <source>
        <dbReference type="ARBA" id="ARBA00006678"/>
    </source>
</evidence>
<feature type="region of interest" description="Disordered" evidence="10">
    <location>
        <begin position="1"/>
        <end position="20"/>
    </location>
</feature>
<dbReference type="Proteomes" id="UP000799776">
    <property type="component" value="Unassembled WGS sequence"/>
</dbReference>
<evidence type="ECO:0000256" key="1">
    <source>
        <dbReference type="ARBA" id="ARBA00004496"/>
    </source>
</evidence>
<comment type="caution">
    <text evidence="12">The sequence shown here is derived from an EMBL/GenBank/DDBJ whole genome shotgun (WGS) entry which is preliminary data.</text>
</comment>
<evidence type="ECO:0000256" key="4">
    <source>
        <dbReference type="ARBA" id="ARBA00022490"/>
    </source>
</evidence>
<name>A0A9P4HQL5_9PEZI</name>
<dbReference type="AlphaFoldDB" id="A0A9P4HQL5"/>
<dbReference type="GO" id="GO:0071038">
    <property type="term" value="P:TRAMP-dependent tRNA surveillance pathway"/>
    <property type="evidence" value="ECO:0007669"/>
    <property type="project" value="TreeGrafter"/>
</dbReference>
<evidence type="ECO:0000256" key="10">
    <source>
        <dbReference type="SAM" id="MobiDB-lite"/>
    </source>
</evidence>
<evidence type="ECO:0000313" key="13">
    <source>
        <dbReference type="Proteomes" id="UP000799776"/>
    </source>
</evidence>
<evidence type="ECO:0000256" key="2">
    <source>
        <dbReference type="ARBA" id="ARBA00004604"/>
    </source>
</evidence>
<reference evidence="12" key="1">
    <citation type="journal article" date="2020" name="Stud. Mycol.">
        <title>101 Dothideomycetes genomes: a test case for predicting lifestyles and emergence of pathogens.</title>
        <authorList>
            <person name="Haridas S."/>
            <person name="Albert R."/>
            <person name="Binder M."/>
            <person name="Bloem J."/>
            <person name="Labutti K."/>
            <person name="Salamov A."/>
            <person name="Andreopoulos B."/>
            <person name="Baker S."/>
            <person name="Barry K."/>
            <person name="Bills G."/>
            <person name="Bluhm B."/>
            <person name="Cannon C."/>
            <person name="Castanera R."/>
            <person name="Culley D."/>
            <person name="Daum C."/>
            <person name="Ezra D."/>
            <person name="Gonzalez J."/>
            <person name="Henrissat B."/>
            <person name="Kuo A."/>
            <person name="Liang C."/>
            <person name="Lipzen A."/>
            <person name="Lutzoni F."/>
            <person name="Magnuson J."/>
            <person name="Mondo S."/>
            <person name="Nolan M."/>
            <person name="Ohm R."/>
            <person name="Pangilinan J."/>
            <person name="Park H.-J."/>
            <person name="Ramirez L."/>
            <person name="Alfaro M."/>
            <person name="Sun H."/>
            <person name="Tritt A."/>
            <person name="Yoshinaga Y."/>
            <person name="Zwiers L.-H."/>
            <person name="Turgeon B."/>
            <person name="Goodwin S."/>
            <person name="Spatafora J."/>
            <person name="Crous P."/>
            <person name="Grigoriev I."/>
        </authorList>
    </citation>
    <scope>NUCLEOTIDE SEQUENCE</scope>
    <source>
        <strain evidence="12">CBS 121410</strain>
    </source>
</reference>
<dbReference type="GO" id="GO:0034475">
    <property type="term" value="P:U4 snRNA 3'-end processing"/>
    <property type="evidence" value="ECO:0007669"/>
    <property type="project" value="TreeGrafter"/>
</dbReference>
<dbReference type="GO" id="GO:0005730">
    <property type="term" value="C:nucleolus"/>
    <property type="evidence" value="ECO:0007669"/>
    <property type="project" value="UniProtKB-SubCell"/>
</dbReference>
<dbReference type="GO" id="GO:0071035">
    <property type="term" value="P:nuclear polyadenylation-dependent rRNA catabolic process"/>
    <property type="evidence" value="ECO:0007669"/>
    <property type="project" value="TreeGrafter"/>
</dbReference>
<dbReference type="PANTHER" id="PTHR11097:SF9">
    <property type="entry name" value="EXOSOME COMPLEX COMPONENT RRP43"/>
    <property type="match status" value="1"/>
</dbReference>
<dbReference type="SUPFAM" id="SSF55666">
    <property type="entry name" value="Ribonuclease PH domain 2-like"/>
    <property type="match status" value="1"/>
</dbReference>
<comment type="similarity">
    <text evidence="3">Belongs to the RNase PH family.</text>
</comment>
<keyword evidence="8" id="KW-0539">Nucleus</keyword>
<keyword evidence="13" id="KW-1185">Reference proteome</keyword>
<evidence type="ECO:0000256" key="9">
    <source>
        <dbReference type="ARBA" id="ARBA00030617"/>
    </source>
</evidence>
<sequence length="379" mass="41171">MATTQNPTTTTTTTTAAGAPSLTFPREIFAALSPSPFLLAHLTTPQPQQNQWQKPQKQQTQQQTLRPNARTTSAFRAPTVNTSSLTHCHGSAVVRLGDTAVVAGVRGEILYRRDVPDPPRGTSTEDANDASSGEAEDDGDDRAEIDKLGLLVPNVELATGASPKHLPGSPPSAQAQSLTARLLNLLRGSGVVRARDLRISYTEPRVEEGEGMLVEGVEVESENREVKAWWTLYIDVLFISLDGNAFDAAWGAVMAALGDTKLPRAWWERDVECVVCDDGVKSLRGLSLRGLPVAASWGVFEHREEGQKNTAWMLADPDLFEEGLCREVVTVVVDRSGGKTKVLRVEKSGGGVVGKEVLRTVVTAAERRWTDWRGLLKEQ</sequence>
<dbReference type="GO" id="GO:0035925">
    <property type="term" value="F:mRNA 3'-UTR AU-rich region binding"/>
    <property type="evidence" value="ECO:0007669"/>
    <property type="project" value="TreeGrafter"/>
</dbReference>
<feature type="compositionally biased region" description="Polar residues" evidence="10">
    <location>
        <begin position="65"/>
        <end position="80"/>
    </location>
</feature>
<accession>A0A9P4HQL5</accession>
<evidence type="ECO:0000256" key="8">
    <source>
        <dbReference type="ARBA" id="ARBA00023242"/>
    </source>
</evidence>
<evidence type="ECO:0000313" key="12">
    <source>
        <dbReference type="EMBL" id="KAF2083826.1"/>
    </source>
</evidence>
<evidence type="ECO:0000259" key="11">
    <source>
        <dbReference type="Pfam" id="PF01138"/>
    </source>
</evidence>
<dbReference type="InterPro" id="IPR020568">
    <property type="entry name" value="Ribosomal_Su5_D2-typ_SF"/>
</dbReference>
<dbReference type="GO" id="GO:0034476">
    <property type="term" value="P:U5 snRNA 3'-end processing"/>
    <property type="evidence" value="ECO:0007669"/>
    <property type="project" value="TreeGrafter"/>
</dbReference>
<dbReference type="OrthoDB" id="45882at2759"/>
<dbReference type="InterPro" id="IPR027408">
    <property type="entry name" value="PNPase/RNase_PH_dom_sf"/>
</dbReference>
<comment type="subcellular location">
    <subcellularLocation>
        <location evidence="1">Cytoplasm</location>
    </subcellularLocation>
    <subcellularLocation>
        <location evidence="2">Nucleus</location>
        <location evidence="2">Nucleolus</location>
    </subcellularLocation>
</comment>
<feature type="region of interest" description="Disordered" evidence="10">
    <location>
        <begin position="112"/>
        <end position="141"/>
    </location>
</feature>
<dbReference type="InterPro" id="IPR001247">
    <property type="entry name" value="ExoRNase_PH_dom1"/>
</dbReference>
<keyword evidence="6" id="KW-0271">Exosome</keyword>
<dbReference type="GO" id="GO:0034473">
    <property type="term" value="P:U1 snRNA 3'-end processing"/>
    <property type="evidence" value="ECO:0007669"/>
    <property type="project" value="TreeGrafter"/>
</dbReference>
<gene>
    <name evidence="12" type="ORF">K490DRAFT_50668</name>
</gene>
<dbReference type="GO" id="GO:0000467">
    <property type="term" value="P:exonucleolytic trimming to generate mature 3'-end of 5.8S rRNA from tricistronic rRNA transcript (SSU-rRNA, 5.8S rRNA, LSU-rRNA)"/>
    <property type="evidence" value="ECO:0007669"/>
    <property type="project" value="TreeGrafter"/>
</dbReference>
<evidence type="ECO:0000256" key="6">
    <source>
        <dbReference type="ARBA" id="ARBA00022835"/>
    </source>
</evidence>
<feature type="compositionally biased region" description="Low complexity" evidence="10">
    <location>
        <begin position="45"/>
        <end position="64"/>
    </location>
</feature>
<dbReference type="PANTHER" id="PTHR11097">
    <property type="entry name" value="EXOSOME COMPLEX EXONUCLEASE RIBOSOMAL RNA PROCESSING PROTEIN"/>
    <property type="match status" value="1"/>
</dbReference>